<sequence>MAGEISTGEIYGRCHFLKEWLFWDVSIHAGQAQIERQGRAMTYPFSFKINRSAQAGTFSSTSDLPFYSTTLSECNCYDFQNRHLPCKHMYRLAVELGIIEIIKRPSFDKAALRAIKESNSIDDQPDQKKRIEKAKEEKCRPSSIDYDAGIAIFEGSGKKPYETTVNSCTCRDFFVRRLPCKHIYRLRMELENREAR</sequence>
<organism evidence="2">
    <name type="scientific">Caudovirales sp. ctlwr10</name>
    <dbReference type="NCBI Taxonomy" id="2825771"/>
    <lineage>
        <taxon>Viruses</taxon>
        <taxon>Duplodnaviria</taxon>
        <taxon>Heunggongvirae</taxon>
        <taxon>Uroviricota</taxon>
        <taxon>Caudoviricetes</taxon>
    </lineage>
</organism>
<reference evidence="2" key="1">
    <citation type="journal article" date="2021" name="Proc. Natl. Acad. Sci. U.S.A.">
        <title>A Catalog of Tens of Thousands of Viruses from Human Metagenomes Reveals Hidden Associations with Chronic Diseases.</title>
        <authorList>
            <person name="Tisza M.J."/>
            <person name="Buck C.B."/>
        </authorList>
    </citation>
    <scope>NUCLEOTIDE SEQUENCE</scope>
    <source>
        <strain evidence="2">Ctlwr10</strain>
    </source>
</reference>
<protein>
    <recommendedName>
        <fullName evidence="1">SWIM-type domain-containing protein</fullName>
    </recommendedName>
</protein>
<evidence type="ECO:0000259" key="1">
    <source>
        <dbReference type="PROSITE" id="PS50966"/>
    </source>
</evidence>
<evidence type="ECO:0000313" key="2">
    <source>
        <dbReference type="EMBL" id="DAE14080.1"/>
    </source>
</evidence>
<dbReference type="InterPro" id="IPR007527">
    <property type="entry name" value="Znf_SWIM"/>
</dbReference>
<dbReference type="PROSITE" id="PS50966">
    <property type="entry name" value="ZF_SWIM"/>
    <property type="match status" value="2"/>
</dbReference>
<feature type="domain" description="SWIM-type" evidence="1">
    <location>
        <begin position="66"/>
        <end position="97"/>
    </location>
</feature>
<dbReference type="GO" id="GO:0008270">
    <property type="term" value="F:zinc ion binding"/>
    <property type="evidence" value="ECO:0007669"/>
    <property type="project" value="InterPro"/>
</dbReference>
<dbReference type="Pfam" id="PF04434">
    <property type="entry name" value="SWIM"/>
    <property type="match status" value="2"/>
</dbReference>
<name>A0A8S5Q4X4_9CAUD</name>
<feature type="domain" description="SWIM-type" evidence="1">
    <location>
        <begin position="153"/>
        <end position="191"/>
    </location>
</feature>
<accession>A0A8S5Q4X4</accession>
<proteinExistence type="predicted"/>
<dbReference type="EMBL" id="BK015575">
    <property type="protein sequence ID" value="DAE14080.1"/>
    <property type="molecule type" value="Genomic_DNA"/>
</dbReference>